<dbReference type="RefSeq" id="WP_268990339.1">
    <property type="nucleotide sequence ID" value="NZ_SMCR01000002.1"/>
</dbReference>
<comment type="caution">
    <text evidence="1">The sequence shown here is derived from an EMBL/GenBank/DDBJ whole genome shotgun (WGS) entry which is preliminary data.</text>
</comment>
<accession>A0A4R3Z1N7</accession>
<dbReference type="Proteomes" id="UP000295719">
    <property type="component" value="Unassembled WGS sequence"/>
</dbReference>
<dbReference type="AlphaFoldDB" id="A0A4R3Z1N7"/>
<proteinExistence type="predicted"/>
<evidence type="ECO:0000313" key="1">
    <source>
        <dbReference type="EMBL" id="TCV98817.1"/>
    </source>
</evidence>
<evidence type="ECO:0000313" key="2">
    <source>
        <dbReference type="Proteomes" id="UP000295719"/>
    </source>
</evidence>
<name>A0A4R3Z1N7_9GAMM</name>
<sequence>MFYNEWLSGATEATAYVRYYAIDKNAEQSEACRDEPLTALQNA</sequence>
<gene>
    <name evidence="1" type="ORF">EDC52_102138</name>
</gene>
<reference evidence="1 2" key="1">
    <citation type="submission" date="2019-03" db="EMBL/GenBank/DDBJ databases">
        <title>Genomic Encyclopedia of Type Strains, Phase IV (KMG-IV): sequencing the most valuable type-strain genomes for metagenomic binning, comparative biology and taxonomic classification.</title>
        <authorList>
            <person name="Goeker M."/>
        </authorList>
    </citation>
    <scope>NUCLEOTIDE SEQUENCE [LARGE SCALE GENOMIC DNA]</scope>
    <source>
        <strain evidence="1 2">DSM 19580</strain>
    </source>
</reference>
<keyword evidence="2" id="KW-1185">Reference proteome</keyword>
<protein>
    <submittedName>
        <fullName evidence="1">Uncharacterized protein</fullName>
    </submittedName>
</protein>
<organism evidence="1 2">
    <name type="scientific">Biostraticola tofi</name>
    <dbReference type="NCBI Taxonomy" id="466109"/>
    <lineage>
        <taxon>Bacteria</taxon>
        <taxon>Pseudomonadati</taxon>
        <taxon>Pseudomonadota</taxon>
        <taxon>Gammaproteobacteria</taxon>
        <taxon>Enterobacterales</taxon>
        <taxon>Bruguierivoracaceae</taxon>
        <taxon>Biostraticola</taxon>
    </lineage>
</organism>
<dbReference type="EMBL" id="SMCR01000002">
    <property type="protein sequence ID" value="TCV98817.1"/>
    <property type="molecule type" value="Genomic_DNA"/>
</dbReference>